<dbReference type="EMBL" id="MK977711">
    <property type="protein sequence ID" value="QDH94064.1"/>
    <property type="molecule type" value="Genomic_DNA"/>
</dbReference>
<dbReference type="SUPFAM" id="SSF52833">
    <property type="entry name" value="Thioredoxin-like"/>
    <property type="match status" value="1"/>
</dbReference>
<dbReference type="InterPro" id="IPR013766">
    <property type="entry name" value="Thioredoxin_domain"/>
</dbReference>
<dbReference type="KEGG" id="vg:65121471"/>
<dbReference type="Pfam" id="PF00085">
    <property type="entry name" value="Thioredoxin"/>
    <property type="match status" value="1"/>
</dbReference>
<keyword evidence="3" id="KW-1185">Reference proteome</keyword>
<proteinExistence type="predicted"/>
<protein>
    <submittedName>
        <fullName evidence="2">Thioredoxin</fullName>
    </submittedName>
</protein>
<sequence>MEGMIILVKVDELKDFESYTSRKAVVVFSAPEWCVPCQRLQPHIEKLAEKLDYPVVYVDIDKAEEIKNEQQVMSVPQVYEFVDGKPVRALNGRTVLALERELAAE</sequence>
<dbReference type="CDD" id="cd02947">
    <property type="entry name" value="TRX_family"/>
    <property type="match status" value="1"/>
</dbReference>
<evidence type="ECO:0000259" key="1">
    <source>
        <dbReference type="PROSITE" id="PS51352"/>
    </source>
</evidence>
<dbReference type="PROSITE" id="PS51352">
    <property type="entry name" value="THIOREDOXIN_2"/>
    <property type="match status" value="1"/>
</dbReference>
<dbReference type="GeneID" id="65121471"/>
<reference evidence="2 3" key="1">
    <citation type="submission" date="2019-05" db="EMBL/GenBank/DDBJ databases">
        <authorList>
            <person name="Anderson M.E."/>
            <person name="Poser W.S.A."/>
            <person name="Smith D.I."/>
            <person name="Mcgriff A.K."/>
            <person name="Powell E.A."/>
            <person name="Stamm J."/>
            <person name="Caruso S.M."/>
            <person name="Garlena R.A."/>
            <person name="Russell D.A."/>
            <person name="Pope W.H."/>
            <person name="Jacobs-Sera D."/>
            <person name="Hatfull G.F."/>
        </authorList>
    </citation>
    <scope>NUCLEOTIDE SEQUENCE [LARGE SCALE GENOMIC DNA]</scope>
</reference>
<dbReference type="PANTHER" id="PTHR10438">
    <property type="entry name" value="THIOREDOXIN"/>
    <property type="match status" value="1"/>
</dbReference>
<dbReference type="InterPro" id="IPR036249">
    <property type="entry name" value="Thioredoxin-like_sf"/>
</dbReference>
<evidence type="ECO:0000313" key="2">
    <source>
        <dbReference type="EMBL" id="QDH94064.1"/>
    </source>
</evidence>
<dbReference type="Gene3D" id="3.40.30.10">
    <property type="entry name" value="Glutaredoxin"/>
    <property type="match status" value="1"/>
</dbReference>
<dbReference type="PANTHER" id="PTHR10438:SF468">
    <property type="entry name" value="THIOREDOXIN-1-RELATED"/>
    <property type="match status" value="1"/>
</dbReference>
<name>A0A514DKD5_9CAUD</name>
<organism evidence="2 3">
    <name type="scientific">Streptomyces phage Evy</name>
    <dbReference type="NCBI Taxonomy" id="2588514"/>
    <lineage>
        <taxon>Viruses</taxon>
        <taxon>Duplodnaviria</taxon>
        <taxon>Heunggongvirae</taxon>
        <taxon>Uroviricota</taxon>
        <taxon>Caudoviricetes</taxon>
        <taxon>Stanwilliamsviridae</taxon>
        <taxon>Boydwoodruffvirinae</taxon>
        <taxon>Samistivirus</taxon>
        <taxon>Samistivirus evy</taxon>
    </lineage>
</organism>
<dbReference type="InterPro" id="IPR050620">
    <property type="entry name" value="Thioredoxin_H-type-like"/>
</dbReference>
<evidence type="ECO:0000313" key="3">
    <source>
        <dbReference type="Proteomes" id="UP000315413"/>
    </source>
</evidence>
<gene>
    <name evidence="2" type="primary">230</name>
    <name evidence="2" type="ORF">SEA_EVY_230</name>
</gene>
<accession>A0A514DKD5</accession>
<dbReference type="Proteomes" id="UP000315413">
    <property type="component" value="Segment"/>
</dbReference>
<dbReference type="RefSeq" id="YP_010103573.1">
    <property type="nucleotide sequence ID" value="NC_055809.1"/>
</dbReference>
<feature type="domain" description="Thioredoxin" evidence="1">
    <location>
        <begin position="1"/>
        <end position="105"/>
    </location>
</feature>